<sequence>MCNCLLFYVLLYVIIKPDKLFMIVSKVRGGVKDTLLAKNNRRELNAPALDDAALKYDNAAELNGLLMRIA</sequence>
<accession>A0ABR5SLY7</accession>
<reference evidence="1 2" key="1">
    <citation type="submission" date="2015-08" db="EMBL/GenBank/DDBJ databases">
        <title>Genome of Paenibacillus jilunlii.</title>
        <authorList>
            <person name="Sant'Anna F.H."/>
            <person name="Ambrosini A."/>
            <person name="Souza R."/>
            <person name="Bach E."/>
            <person name="Fernandes G."/>
            <person name="Balsanelli E."/>
            <person name="Baura V.A."/>
            <person name="Pedrosa F.O."/>
            <person name="Souza E.M."/>
            <person name="Passaglia L."/>
        </authorList>
    </citation>
    <scope>NUCLEOTIDE SEQUENCE [LARGE SCALE GENOMIC DNA]</scope>
    <source>
        <strain evidence="1 2">DSM 23019</strain>
    </source>
</reference>
<gene>
    <name evidence="1" type="ORF">AML91_25425</name>
</gene>
<keyword evidence="2" id="KW-1185">Reference proteome</keyword>
<dbReference type="EMBL" id="LIPY01000123">
    <property type="protein sequence ID" value="KWX70437.1"/>
    <property type="molecule type" value="Genomic_DNA"/>
</dbReference>
<protein>
    <submittedName>
        <fullName evidence="1">Uncharacterized protein</fullName>
    </submittedName>
</protein>
<name>A0ABR5SLY7_9BACL</name>
<evidence type="ECO:0000313" key="1">
    <source>
        <dbReference type="EMBL" id="KWX70437.1"/>
    </source>
</evidence>
<comment type="caution">
    <text evidence="1">The sequence shown here is derived from an EMBL/GenBank/DDBJ whole genome shotgun (WGS) entry which is preliminary data.</text>
</comment>
<dbReference type="Proteomes" id="UP000070252">
    <property type="component" value="Unassembled WGS sequence"/>
</dbReference>
<organism evidence="1 2">
    <name type="scientific">Paenibacillus jilunlii</name>
    <dbReference type="NCBI Taxonomy" id="682956"/>
    <lineage>
        <taxon>Bacteria</taxon>
        <taxon>Bacillati</taxon>
        <taxon>Bacillota</taxon>
        <taxon>Bacilli</taxon>
        <taxon>Bacillales</taxon>
        <taxon>Paenibacillaceae</taxon>
        <taxon>Paenibacillus</taxon>
    </lineage>
</organism>
<evidence type="ECO:0000313" key="2">
    <source>
        <dbReference type="Proteomes" id="UP000070252"/>
    </source>
</evidence>
<proteinExistence type="predicted"/>